<feature type="region of interest" description="Disordered" evidence="1">
    <location>
        <begin position="1"/>
        <end position="48"/>
    </location>
</feature>
<dbReference type="OrthoDB" id="2387165at2759"/>
<dbReference type="AlphaFoldDB" id="A0A9P6EKX0"/>
<keyword evidence="3" id="KW-1185">Reference proteome</keyword>
<feature type="compositionally biased region" description="Low complexity" evidence="1">
    <location>
        <begin position="17"/>
        <end position="26"/>
    </location>
</feature>
<evidence type="ECO:0000313" key="2">
    <source>
        <dbReference type="EMBL" id="KAF9530947.1"/>
    </source>
</evidence>
<dbReference type="Proteomes" id="UP000807306">
    <property type="component" value="Unassembled WGS sequence"/>
</dbReference>
<gene>
    <name evidence="2" type="ORF">CPB83DRAFT_809857</name>
</gene>
<accession>A0A9P6EKX0</accession>
<dbReference type="InterPro" id="IPR053729">
    <property type="entry name" value="MAD2L1BP_domain_sf"/>
</dbReference>
<comment type="caution">
    <text evidence="2">The sequence shown here is derived from an EMBL/GenBank/DDBJ whole genome shotgun (WGS) entry which is preliminary data.</text>
</comment>
<reference evidence="2" key="1">
    <citation type="submission" date="2020-11" db="EMBL/GenBank/DDBJ databases">
        <authorList>
            <consortium name="DOE Joint Genome Institute"/>
            <person name="Ahrendt S."/>
            <person name="Riley R."/>
            <person name="Andreopoulos W."/>
            <person name="Labutti K."/>
            <person name="Pangilinan J."/>
            <person name="Ruiz-Duenas F.J."/>
            <person name="Barrasa J.M."/>
            <person name="Sanchez-Garcia M."/>
            <person name="Camarero S."/>
            <person name="Miyauchi S."/>
            <person name="Serrano A."/>
            <person name="Linde D."/>
            <person name="Babiker R."/>
            <person name="Drula E."/>
            <person name="Ayuso-Fernandez I."/>
            <person name="Pacheco R."/>
            <person name="Padilla G."/>
            <person name="Ferreira P."/>
            <person name="Barriuso J."/>
            <person name="Kellner H."/>
            <person name="Castanera R."/>
            <person name="Alfaro M."/>
            <person name="Ramirez L."/>
            <person name="Pisabarro A.G."/>
            <person name="Kuo A."/>
            <person name="Tritt A."/>
            <person name="Lipzen A."/>
            <person name="He G."/>
            <person name="Yan M."/>
            <person name="Ng V."/>
            <person name="Cullen D."/>
            <person name="Martin F."/>
            <person name="Rosso M.-N."/>
            <person name="Henrissat B."/>
            <person name="Hibbett D."/>
            <person name="Martinez A.T."/>
            <person name="Grigoriev I.V."/>
        </authorList>
    </citation>
    <scope>NUCLEOTIDE SEQUENCE</scope>
    <source>
        <strain evidence="2">CBS 506.95</strain>
    </source>
</reference>
<sequence>MTYITLAESPISDTNASGSSGKSISSRVTTSESPHSSTQRPSTSDLTVNDASEVTGSLYPVVKLDAEALTDAAAGKLATSLLGHILFLKNQIPLPIMQLARMPSGKSTLRAQRMRSELLNSYDTISSHLDSTISALSTALTRASVNDKSHTSPAFLAFLVGPSITSAKTKVILGLDGIEKRIWGSTRDKVTLEDDETSSNLSDADDSDASDEEDEEENLEDSEGEEPADSDDETDDDETDEVLSQSSPNIPRISHAEEQKFLQTSERLLSRTLAAADADGNGIISEMSPTQTHILIRAPRQFVHPAWIPRQNVTTSLDAALEHFLKRSNGITQEDLPKRPTSNQKIEGVWITTRSGLHTSSVIKSMPNDGVSASSGGDDNDMLWWSWEGKFVGFSDW</sequence>
<dbReference type="EMBL" id="MU157837">
    <property type="protein sequence ID" value="KAF9530947.1"/>
    <property type="molecule type" value="Genomic_DNA"/>
</dbReference>
<dbReference type="Gene3D" id="3.30.900.20">
    <property type="match status" value="1"/>
</dbReference>
<proteinExistence type="predicted"/>
<evidence type="ECO:0000313" key="3">
    <source>
        <dbReference type="Proteomes" id="UP000807306"/>
    </source>
</evidence>
<evidence type="ECO:0000256" key="1">
    <source>
        <dbReference type="SAM" id="MobiDB-lite"/>
    </source>
</evidence>
<protein>
    <submittedName>
        <fullName evidence="2">Uncharacterized protein</fullName>
    </submittedName>
</protein>
<feature type="region of interest" description="Disordered" evidence="1">
    <location>
        <begin position="191"/>
        <end position="255"/>
    </location>
</feature>
<name>A0A9P6EKX0_9AGAR</name>
<feature type="compositionally biased region" description="Acidic residues" evidence="1">
    <location>
        <begin position="193"/>
        <end position="241"/>
    </location>
</feature>
<organism evidence="2 3">
    <name type="scientific">Crepidotus variabilis</name>
    <dbReference type="NCBI Taxonomy" id="179855"/>
    <lineage>
        <taxon>Eukaryota</taxon>
        <taxon>Fungi</taxon>
        <taxon>Dikarya</taxon>
        <taxon>Basidiomycota</taxon>
        <taxon>Agaricomycotina</taxon>
        <taxon>Agaricomycetes</taxon>
        <taxon>Agaricomycetidae</taxon>
        <taxon>Agaricales</taxon>
        <taxon>Agaricineae</taxon>
        <taxon>Crepidotaceae</taxon>
        <taxon>Crepidotus</taxon>
    </lineage>
</organism>
<feature type="compositionally biased region" description="Polar residues" evidence="1">
    <location>
        <begin position="27"/>
        <end position="48"/>
    </location>
</feature>